<protein>
    <submittedName>
        <fullName evidence="1">Uncharacterized protein</fullName>
    </submittedName>
</protein>
<keyword evidence="2" id="KW-1185">Reference proteome</keyword>
<dbReference type="AlphaFoldDB" id="Q0BF99"/>
<proteinExistence type="predicted"/>
<dbReference type="Proteomes" id="UP000000662">
    <property type="component" value="Chromosome 1"/>
</dbReference>
<evidence type="ECO:0000313" key="2">
    <source>
        <dbReference type="Proteomes" id="UP000000662"/>
    </source>
</evidence>
<evidence type="ECO:0000313" key="1">
    <source>
        <dbReference type="EMBL" id="ABI87174.1"/>
    </source>
</evidence>
<reference evidence="1" key="1">
    <citation type="submission" date="2009-01" db="EMBL/GenBank/DDBJ databases">
        <title>Complete sequence of Chromosome 1 of Burkholderia cepacia AMMD.</title>
        <authorList>
            <consortium name="US DOE Joint Genome Institute"/>
            <person name="Copeland A."/>
            <person name="Lucas S."/>
            <person name="Lapidus A."/>
            <person name="Barry K."/>
            <person name="Detter J.C."/>
            <person name="Glavina del Rio T."/>
            <person name="Hammon N."/>
            <person name="Israni S."/>
            <person name="Pitluck S."/>
            <person name="Bruce D."/>
            <person name="Chain P."/>
            <person name="Malfatti S."/>
            <person name="Shin M."/>
            <person name="Vergez L."/>
            <person name="Schmutz J."/>
            <person name="Larimer F."/>
            <person name="Land M."/>
            <person name="Hauser L."/>
            <person name="Kyrpides N."/>
            <person name="Kim E."/>
            <person name="Parke J."/>
            <person name="Coenye T."/>
            <person name="Konstantinidis K."/>
            <person name="Ramette A."/>
            <person name="Tiedje J."/>
            <person name="Richardson P."/>
        </authorList>
    </citation>
    <scope>NUCLEOTIDE SEQUENCE [LARGE SCALE GENOMIC DNA]</scope>
    <source>
        <strain evidence="1">AMMD</strain>
    </source>
</reference>
<organism evidence="1 2">
    <name type="scientific">Burkholderia ambifaria (strain ATCC BAA-244 / DSM 16087 / CCUG 44356 / LMG 19182 / AMMD)</name>
    <name type="common">Burkholderia cepacia (strain AMMD)</name>
    <dbReference type="NCBI Taxonomy" id="339670"/>
    <lineage>
        <taxon>Bacteria</taxon>
        <taxon>Pseudomonadati</taxon>
        <taxon>Pseudomonadota</taxon>
        <taxon>Betaproteobacteria</taxon>
        <taxon>Burkholderiales</taxon>
        <taxon>Burkholderiaceae</taxon>
        <taxon>Burkholderia</taxon>
        <taxon>Burkholderia cepacia complex</taxon>
    </lineage>
</organism>
<name>Q0BF99_BURCM</name>
<accession>Q0BF99</accession>
<gene>
    <name evidence="1" type="ordered locus">Bamb_1616</name>
</gene>
<sequence length="84" mass="9011">MPAVLRTNQRAAFAAFDRANLRIHDDSTRVVTRLPAHRQSHRSTCANTAAARIAAATATTLPAFVPATQDCCSMVGVRTPARHA</sequence>
<dbReference type="KEGG" id="bam:Bamb_1616"/>
<dbReference type="EMBL" id="CP000440">
    <property type="protein sequence ID" value="ABI87174.1"/>
    <property type="molecule type" value="Genomic_DNA"/>
</dbReference>